<organism evidence="7">
    <name type="scientific">Tanacetum cinerariifolium</name>
    <name type="common">Dalmatian daisy</name>
    <name type="synonym">Chrysanthemum cinerariifolium</name>
    <dbReference type="NCBI Taxonomy" id="118510"/>
    <lineage>
        <taxon>Eukaryota</taxon>
        <taxon>Viridiplantae</taxon>
        <taxon>Streptophyta</taxon>
        <taxon>Embryophyta</taxon>
        <taxon>Tracheophyta</taxon>
        <taxon>Spermatophyta</taxon>
        <taxon>Magnoliopsida</taxon>
        <taxon>eudicotyledons</taxon>
        <taxon>Gunneridae</taxon>
        <taxon>Pentapetalae</taxon>
        <taxon>asterids</taxon>
        <taxon>campanulids</taxon>
        <taxon>Asterales</taxon>
        <taxon>Asteraceae</taxon>
        <taxon>Asteroideae</taxon>
        <taxon>Anthemideae</taxon>
        <taxon>Anthemidinae</taxon>
        <taxon>Tanacetum</taxon>
    </lineage>
</organism>
<feature type="compositionally biased region" description="Basic and acidic residues" evidence="3">
    <location>
        <begin position="265"/>
        <end position="284"/>
    </location>
</feature>
<feature type="region of interest" description="Disordered" evidence="3">
    <location>
        <begin position="1516"/>
        <end position="1555"/>
    </location>
</feature>
<dbReference type="SUPFAM" id="SSF56672">
    <property type="entry name" value="DNA/RNA polymerases"/>
    <property type="match status" value="1"/>
</dbReference>
<dbReference type="InterPro" id="IPR025724">
    <property type="entry name" value="GAG-pre-integrase_dom"/>
</dbReference>
<evidence type="ECO:0000259" key="6">
    <source>
        <dbReference type="Pfam" id="PF22936"/>
    </source>
</evidence>
<dbReference type="InterPro" id="IPR012337">
    <property type="entry name" value="RNaseH-like_sf"/>
</dbReference>
<dbReference type="Pfam" id="PF22936">
    <property type="entry name" value="Pol_BBD"/>
    <property type="match status" value="1"/>
</dbReference>
<feature type="region of interest" description="Disordered" evidence="3">
    <location>
        <begin position="550"/>
        <end position="591"/>
    </location>
</feature>
<feature type="domain" description="Reverse transcriptase Ty1/copia-type" evidence="4">
    <location>
        <begin position="1137"/>
        <end position="1210"/>
    </location>
</feature>
<feature type="region of interest" description="Disordered" evidence="3">
    <location>
        <begin position="1899"/>
        <end position="1918"/>
    </location>
</feature>
<feature type="compositionally biased region" description="Low complexity" evidence="3">
    <location>
        <begin position="1979"/>
        <end position="1989"/>
    </location>
</feature>
<keyword evidence="1" id="KW-0378">Hydrolase</keyword>
<keyword evidence="1" id="KW-0645">Protease</keyword>
<comment type="caution">
    <text evidence="7">The sequence shown here is derived from an EMBL/GenBank/DDBJ whole genome shotgun (WGS) entry which is preliminary data.</text>
</comment>
<dbReference type="Pfam" id="PF13976">
    <property type="entry name" value="gag_pre-integrs"/>
    <property type="match status" value="1"/>
</dbReference>
<dbReference type="PANTHER" id="PTHR11439:SF495">
    <property type="entry name" value="REVERSE TRANSCRIPTASE, RNA-DEPENDENT DNA POLYMERASE-RELATED"/>
    <property type="match status" value="1"/>
</dbReference>
<dbReference type="InterPro" id="IPR043502">
    <property type="entry name" value="DNA/RNA_pol_sf"/>
</dbReference>
<evidence type="ECO:0000256" key="2">
    <source>
        <dbReference type="SAM" id="Coils"/>
    </source>
</evidence>
<evidence type="ECO:0000313" key="7">
    <source>
        <dbReference type="EMBL" id="GEU93526.1"/>
    </source>
</evidence>
<dbReference type="PANTHER" id="PTHR11439">
    <property type="entry name" value="GAG-POL-RELATED RETROTRANSPOSON"/>
    <property type="match status" value="1"/>
</dbReference>
<feature type="region of interest" description="Disordered" evidence="3">
    <location>
        <begin position="262"/>
        <end position="293"/>
    </location>
</feature>
<keyword evidence="2" id="KW-0175">Coiled coil</keyword>
<evidence type="ECO:0000259" key="5">
    <source>
        <dbReference type="Pfam" id="PF13976"/>
    </source>
</evidence>
<dbReference type="GO" id="GO:0004190">
    <property type="term" value="F:aspartic-type endopeptidase activity"/>
    <property type="evidence" value="ECO:0007669"/>
    <property type="project" value="UniProtKB-KW"/>
</dbReference>
<feature type="domain" description="GAG-pre-integrase" evidence="5">
    <location>
        <begin position="727"/>
        <end position="799"/>
    </location>
</feature>
<feature type="compositionally biased region" description="Pro residues" evidence="3">
    <location>
        <begin position="1520"/>
        <end position="1534"/>
    </location>
</feature>
<dbReference type="Pfam" id="PF14223">
    <property type="entry name" value="Retrotran_gag_2"/>
    <property type="match status" value="1"/>
</dbReference>
<dbReference type="SUPFAM" id="SSF53098">
    <property type="entry name" value="Ribonuclease H-like"/>
    <property type="match status" value="1"/>
</dbReference>
<reference evidence="7" key="1">
    <citation type="journal article" date="2019" name="Sci. Rep.">
        <title>Draft genome of Tanacetum cinerariifolium, the natural source of mosquito coil.</title>
        <authorList>
            <person name="Yamashiro T."/>
            <person name="Shiraishi A."/>
            <person name="Satake H."/>
            <person name="Nakayama K."/>
        </authorList>
    </citation>
    <scope>NUCLEOTIDE SEQUENCE</scope>
</reference>
<evidence type="ECO:0000256" key="1">
    <source>
        <dbReference type="ARBA" id="ARBA00022750"/>
    </source>
</evidence>
<sequence>MRIEHYFLMTDYSLWQKLARKNELKARGTLLMALPDKHQLKFNIHKDAKTLMEAIEKRFGGNKETKKVHKTLLKQQYDNFTGSSSESLDQTHDKLQKLISQLEILEESLCQEDINLKFLRSLPTEWRTHTLIWRNKTNLEEQSLDDLFNSLKIYEAEVKSSSSASTSTQNVAFDSTNEPVSGVASIYAASAKILVSALPNVDTLSDAVIYSFFASQSNSLQLDNHDLKQIDADDLEEMDLKWQIAMLTVRARWSTTTATGKRHFARECRSPKDTRRNVSAEPQRRNVPVETSTSNALVSQCDGVGSYYWSFQAEEDPTNYALMAFTSSSSSSPDNKLRDNALVVLRQKFEKAEQERDELKLKLEKNIYANLVFHDAPNVNETVHTAFNVELSLTKPDKYLSHTHRPSAPIIEDWVFDLEDDSKAELSQNAPSFVQPIKQVKTPRPSIKHVENYIPAANHKTAIQKPKTHGNNRNKKACFVCKSLAYLIKDCDYYEKKIAQTPVKNHAKRGNYQHYARKTHPNPQRHVVPTAVLTKSKLVPLIAARPVTTAVPQPHGTRPRPVKTIVTKPHSPPRRNINRRPSPKPSNFPQKVTTVKAPKVNVVKGVQGNWHALKDKGVIDSRCSRHMTRNMSYLSDFKAINGGYVAFGGNPKGGKITGKGKIRTFRLDFDDVYFVKELKFNLFSVSQMCDKKNNVLFTDTKCIVLSLEFKLPDENQVLLRVLRENNMYNVDLENIVPSGDLTCLFAKATLDESNIWHRRLGHINFETMNKLVKGNIVRGLPSKVFENNHTCVACKKGKQHRASCNTKPVSSISQPLQRKNMTLIEAARTMLADSLLPIPFWAEAVNTTCYVQNRVLVTKPYNKTPYELFLGRTPSIGFMRPFGCHVTILNTLDPLGNQSNPSIGVQEQFDAKKAREDNVQQYVLFSLWSSGSKDPQNTDGVATFEVKELEFEVKKPESEVHVFPSSIAQTKKHDDKTKRERLKARGLLILTVGQISINSTNTFSAVGPSNTVVSPTHGKSLYMDPSQYPDDPNMPALEDITYFDDEEDVDAEADFTNSETNITVSPIPTTRVHKDHHINNEDFHTCMFACFLSQEEPKRHQALKDPSWIEAMQEELLQFKMQKVWVLVDLLNEKRAIGHTHEEGIDYKEVFTLVARIEAIRLFLAYASFMGFMVYQMDVKSAFLFGTIEEEVYVCQPPGFEDPDYPDKVYVDDIIFGSTNKDLCKAFEKLMQDKFRMSSMGELTFFLGLQANQNPDGIFISQDKYVAEILRKFGLTNIKSASTPIDIEKPLLKDPDGEDVDVHTYRSMIGSLMYLTSLRPDIMFAVCACACFQVTPKVSHLHAVKRIFRYLKGKPHLGLWYPKDSPFNLVAYSDSDYDGASLDRKSKTGDCQFLGYRLISWQCKKQIVVATLSTKAEYVRTSWNEFSSSMASAVICLSTGRKYNFSKAQVGNLSSHITKYSSPALTQKVFANMRRVGKGFSGVETPLFEGMIMAQQADDVPDDVVAGVDVDDVLAADVEPSPPSPTPTTQPPPSSQELPSTSQVIPTPPPLPIRKNKLKVSGLKRLRKVGTTQRVESSADTVMDDQEDASKQEKIIANIDADEDVTLKDVAVVEKTVEIEKDADVQGRPEEKVQRKEKEDNAMLRYQALKRKLQTEFQAKKNMMIYLRNMARFKMDYFKGMSYDDIRSIFEQYFNLNVAFLEKTKERLEEEESRALKRTSESLEEKAAKKQKLDEEVEELKKHLQIVPNNDDNVYTVATPLALKVLVVDYKIYSENNKPYYKIIRADGSHQLFLSFLSLLKNFDREDLEVLWKLVKERFASLKPKNFSDDFLLTTLTYMFEKPDVEAQVWKSQRGVYGLAKVKSWRLLESCGVHIITLTTTQMILLVERRYPLTSKKDSDQSSVWIHPPSKSRSRQRSSWLNKEETWCLTRDKDLQESKDPQSWSTVVEEGEQVDLACSGGITSARGAITSGAGGSTVGVGASNSSNSG</sequence>
<name>A0A6L2P5A6_TANCI</name>
<keyword evidence="1" id="KW-0064">Aspartyl protease</keyword>
<dbReference type="InterPro" id="IPR013103">
    <property type="entry name" value="RVT_2"/>
</dbReference>
<gene>
    <name evidence="7" type="ORF">Tci_065504</name>
</gene>
<dbReference type="Pfam" id="PF07727">
    <property type="entry name" value="RVT_2"/>
    <property type="match status" value="1"/>
</dbReference>
<feature type="region of interest" description="Disordered" evidence="3">
    <location>
        <begin position="1967"/>
        <end position="1989"/>
    </location>
</feature>
<dbReference type="InterPro" id="IPR054722">
    <property type="entry name" value="PolX-like_BBD"/>
</dbReference>
<feature type="compositionally biased region" description="Basic residues" evidence="3">
    <location>
        <begin position="571"/>
        <end position="582"/>
    </location>
</feature>
<evidence type="ECO:0000256" key="3">
    <source>
        <dbReference type="SAM" id="MobiDB-lite"/>
    </source>
</evidence>
<dbReference type="EMBL" id="BKCJ010010873">
    <property type="protein sequence ID" value="GEU93526.1"/>
    <property type="molecule type" value="Genomic_DNA"/>
</dbReference>
<feature type="domain" description="Retrovirus-related Pol polyprotein from transposon TNT 1-94-like beta-barrel" evidence="6">
    <location>
        <begin position="618"/>
        <end position="691"/>
    </location>
</feature>
<evidence type="ECO:0000259" key="4">
    <source>
        <dbReference type="Pfam" id="PF07727"/>
    </source>
</evidence>
<proteinExistence type="predicted"/>
<protein>
    <submittedName>
        <fullName evidence="7">Putative ribonuclease H-like domain-containing protein</fullName>
    </submittedName>
</protein>
<accession>A0A6L2P5A6</accession>
<feature type="coiled-coil region" evidence="2">
    <location>
        <begin position="1698"/>
        <end position="1743"/>
    </location>
</feature>